<reference evidence="2" key="1">
    <citation type="submission" date="2023-01" db="EMBL/GenBank/DDBJ databases">
        <authorList>
            <person name="Van Ghelder C."/>
            <person name="Rancurel C."/>
        </authorList>
    </citation>
    <scope>NUCLEOTIDE SEQUENCE</scope>
    <source>
        <strain evidence="2">CNCM I-4278</strain>
    </source>
</reference>
<comment type="caution">
    <text evidence="2">The sequence shown here is derived from an EMBL/GenBank/DDBJ whole genome shotgun (WGS) entry which is preliminary data.</text>
</comment>
<proteinExistence type="predicted"/>
<dbReference type="Proteomes" id="UP001152607">
    <property type="component" value="Unassembled WGS sequence"/>
</dbReference>
<evidence type="ECO:0000313" key="3">
    <source>
        <dbReference type="Proteomes" id="UP001152607"/>
    </source>
</evidence>
<sequence>MRYDSACFLDFSVFCFFRPLRYHFRVAVAGPLRLLRFSAPQFGLTALKGRRSTCRMQKSAERQKMVRRDNRGRLGCKRK</sequence>
<keyword evidence="3" id="KW-1185">Reference proteome</keyword>
<gene>
    <name evidence="2" type="ORF">PDIGIT_LOCUS11099</name>
</gene>
<feature type="region of interest" description="Disordered" evidence="1">
    <location>
        <begin position="56"/>
        <end position="79"/>
    </location>
</feature>
<dbReference type="EMBL" id="CAOQHR010000008">
    <property type="protein sequence ID" value="CAI6337979.1"/>
    <property type="molecule type" value="Genomic_DNA"/>
</dbReference>
<protein>
    <submittedName>
        <fullName evidence="2">Uncharacterized protein</fullName>
    </submittedName>
</protein>
<name>A0A9W4UMD4_9PLEO</name>
<dbReference type="AlphaFoldDB" id="A0A9W4UMD4"/>
<accession>A0A9W4UMD4</accession>
<feature type="compositionally biased region" description="Basic and acidic residues" evidence="1">
    <location>
        <begin position="58"/>
        <end position="72"/>
    </location>
</feature>
<organism evidence="2 3">
    <name type="scientific">Periconia digitata</name>
    <dbReference type="NCBI Taxonomy" id="1303443"/>
    <lineage>
        <taxon>Eukaryota</taxon>
        <taxon>Fungi</taxon>
        <taxon>Dikarya</taxon>
        <taxon>Ascomycota</taxon>
        <taxon>Pezizomycotina</taxon>
        <taxon>Dothideomycetes</taxon>
        <taxon>Pleosporomycetidae</taxon>
        <taxon>Pleosporales</taxon>
        <taxon>Massarineae</taxon>
        <taxon>Periconiaceae</taxon>
        <taxon>Periconia</taxon>
    </lineage>
</organism>
<evidence type="ECO:0000256" key="1">
    <source>
        <dbReference type="SAM" id="MobiDB-lite"/>
    </source>
</evidence>
<evidence type="ECO:0000313" key="2">
    <source>
        <dbReference type="EMBL" id="CAI6337979.1"/>
    </source>
</evidence>